<evidence type="ECO:0000256" key="4">
    <source>
        <dbReference type="ARBA" id="ARBA00023180"/>
    </source>
</evidence>
<dbReference type="PANTHER" id="PTHR11475">
    <property type="entry name" value="OXIDASE/PEROXIDASE"/>
    <property type="match status" value="1"/>
</dbReference>
<dbReference type="NCBIfam" id="TIGR04183">
    <property type="entry name" value="Por_Secre_tail"/>
    <property type="match status" value="1"/>
</dbReference>
<dbReference type="SUPFAM" id="SSF48113">
    <property type="entry name" value="Heme-dependent peroxidases"/>
    <property type="match status" value="1"/>
</dbReference>
<keyword evidence="3" id="KW-0732">Signal</keyword>
<evidence type="ECO:0000256" key="1">
    <source>
        <dbReference type="ARBA" id="ARBA00004613"/>
    </source>
</evidence>
<dbReference type="GO" id="GO:0020037">
    <property type="term" value="F:heme binding"/>
    <property type="evidence" value="ECO:0007669"/>
    <property type="project" value="InterPro"/>
</dbReference>
<dbReference type="PROSITE" id="PS50292">
    <property type="entry name" value="PEROXIDASE_3"/>
    <property type="match status" value="1"/>
</dbReference>
<protein>
    <recommendedName>
        <fullName evidence="5">Secretion system C-terminal sorting domain-containing protein</fullName>
    </recommendedName>
</protein>
<evidence type="ECO:0000256" key="3">
    <source>
        <dbReference type="ARBA" id="ARBA00022729"/>
    </source>
</evidence>
<dbReference type="GO" id="GO:0005576">
    <property type="term" value="C:extracellular region"/>
    <property type="evidence" value="ECO:0007669"/>
    <property type="project" value="UniProtKB-SubCell"/>
</dbReference>
<keyword evidence="2" id="KW-0964">Secreted</keyword>
<dbReference type="GO" id="GO:0006979">
    <property type="term" value="P:response to oxidative stress"/>
    <property type="evidence" value="ECO:0007669"/>
    <property type="project" value="InterPro"/>
</dbReference>
<evidence type="ECO:0000259" key="5">
    <source>
        <dbReference type="Pfam" id="PF18962"/>
    </source>
</evidence>
<reference evidence="6 7" key="1">
    <citation type="submission" date="2019-08" db="EMBL/GenBank/DDBJ databases">
        <title>Draft genome sequence of Ulvibacter marinus type strain NBRC 109484.</title>
        <authorList>
            <person name="Kawano K."/>
            <person name="Ushijima N."/>
            <person name="Kihara M."/>
            <person name="Itoh H."/>
        </authorList>
    </citation>
    <scope>NUCLEOTIDE SEQUENCE [LARGE SCALE GENOMIC DNA]</scope>
    <source>
        <strain evidence="6 7">NBRC 109484</strain>
    </source>
</reference>
<dbReference type="InterPro" id="IPR019791">
    <property type="entry name" value="Haem_peroxidase_animal"/>
</dbReference>
<evidence type="ECO:0000313" key="6">
    <source>
        <dbReference type="EMBL" id="GER59576.1"/>
    </source>
</evidence>
<proteinExistence type="predicted"/>
<comment type="subcellular location">
    <subcellularLocation>
        <location evidence="1">Secreted</location>
    </subcellularLocation>
</comment>
<accession>A0A5J4IXB0</accession>
<sequence length="632" mass="70302">MALFCVISFSITAQENRSYDGLGNNVANPEWGAAGTYFRTFTTAAYSDGISEPGGENRANPRTVSNALGSQETFLPNELGLSDFIWGWGQFIDHDINLNDDETSEPINIPVPGCDPMFDPACLGNKEIRMFRSISDPATGTDISNPRRHINEITSYIDASMVYGSDEDRANWLRTGVDGLMKVGANQSLPWNTIDGLFESAIDPNAPFMVVDGQILPDKFFVGGDVRVNEQPGLACFHTLLVREHNRQAVSIKDAHPGWNDEQIFQRARKVVSAIVQAITYEEFLPAIGVQLPTYSGYDTSVETSITNMFSAAGYRFGHTLVNGRLIRFEENGDDFQFGATDLRDGFFNPELLKDEGGISPFFRGMAAQEHQLVDPLIMNDLRNFLFGPPGSGGIDLLATNFNRARERGLTDYNSIRVALGLAPHATLADLTSDIELQSKLSTVYTDINDIDPWIGFMSEDHLPNAIIGEGLNELFLFQFGALRDGDRYYYENDPAFTQVEIDEIKNTKLSEVILRNTDIETLQEDVFTAVPRDELSIEFFPFSGVMNIDVTAYPNPVQKYFKIRIEARRPSMATLRIFDLNGILVQEKQIAMMRGVTEHDFELSDQLANGTYLISLESDAGKGSLKIIKGK</sequence>
<dbReference type="InterPro" id="IPR037120">
    <property type="entry name" value="Haem_peroxidase_sf_animal"/>
</dbReference>
<keyword evidence="7" id="KW-1185">Reference proteome</keyword>
<evidence type="ECO:0000313" key="7">
    <source>
        <dbReference type="Proteomes" id="UP000326509"/>
    </source>
</evidence>
<dbReference type="Pfam" id="PF03098">
    <property type="entry name" value="An_peroxidase"/>
    <property type="match status" value="1"/>
</dbReference>
<dbReference type="InterPro" id="IPR026444">
    <property type="entry name" value="Secre_tail"/>
</dbReference>
<dbReference type="Pfam" id="PF18962">
    <property type="entry name" value="Por_Secre_tail"/>
    <property type="match status" value="1"/>
</dbReference>
<dbReference type="Proteomes" id="UP000326509">
    <property type="component" value="Unassembled WGS sequence"/>
</dbReference>
<dbReference type="InterPro" id="IPR010255">
    <property type="entry name" value="Haem_peroxidase_sf"/>
</dbReference>
<name>A0A5J4IXB0_9FLAO</name>
<dbReference type="Gene3D" id="1.10.640.10">
    <property type="entry name" value="Haem peroxidase domain superfamily, animal type"/>
    <property type="match status" value="1"/>
</dbReference>
<feature type="domain" description="Secretion system C-terminal sorting" evidence="5">
    <location>
        <begin position="554"/>
        <end position="628"/>
    </location>
</feature>
<keyword evidence="4" id="KW-0325">Glycoprotein</keyword>
<organism evidence="6 7">
    <name type="scientific">Patiriisocius marinus</name>
    <dbReference type="NCBI Taxonomy" id="1397112"/>
    <lineage>
        <taxon>Bacteria</taxon>
        <taxon>Pseudomonadati</taxon>
        <taxon>Bacteroidota</taxon>
        <taxon>Flavobacteriia</taxon>
        <taxon>Flavobacteriales</taxon>
        <taxon>Flavobacteriaceae</taxon>
        <taxon>Patiriisocius</taxon>
    </lineage>
</organism>
<comment type="caution">
    <text evidence="6">The sequence shown here is derived from an EMBL/GenBank/DDBJ whole genome shotgun (WGS) entry which is preliminary data.</text>
</comment>
<dbReference type="PRINTS" id="PR00457">
    <property type="entry name" value="ANPEROXIDASE"/>
</dbReference>
<gene>
    <name evidence="6" type="ORF">ULMA_16840</name>
</gene>
<dbReference type="PANTHER" id="PTHR11475:SF4">
    <property type="entry name" value="CHORION PEROXIDASE"/>
    <property type="match status" value="1"/>
</dbReference>
<dbReference type="AlphaFoldDB" id="A0A5J4IXB0"/>
<dbReference type="GO" id="GO:0004601">
    <property type="term" value="F:peroxidase activity"/>
    <property type="evidence" value="ECO:0007669"/>
    <property type="project" value="InterPro"/>
</dbReference>
<evidence type="ECO:0000256" key="2">
    <source>
        <dbReference type="ARBA" id="ARBA00022525"/>
    </source>
</evidence>
<dbReference type="EMBL" id="BKCG01000003">
    <property type="protein sequence ID" value="GER59576.1"/>
    <property type="molecule type" value="Genomic_DNA"/>
</dbReference>
<dbReference type="CDD" id="cd09822">
    <property type="entry name" value="peroxinectin_like_bacterial"/>
    <property type="match status" value="1"/>
</dbReference>